<protein>
    <submittedName>
        <fullName evidence="1">Uncharacterized protein</fullName>
    </submittedName>
</protein>
<proteinExistence type="predicted"/>
<reference evidence="1 2" key="1">
    <citation type="submission" date="2021-05" db="EMBL/GenBank/DDBJ databases">
        <title>Genome Assembly of Synthetic Allotetraploid Brassica napus Reveals Homoeologous Exchanges between Subgenomes.</title>
        <authorList>
            <person name="Davis J.T."/>
        </authorList>
    </citation>
    <scope>NUCLEOTIDE SEQUENCE [LARGE SCALE GENOMIC DNA]</scope>
    <source>
        <strain evidence="2">cv. Da-Ae</strain>
        <tissue evidence="1">Seedling</tissue>
    </source>
</reference>
<evidence type="ECO:0000313" key="1">
    <source>
        <dbReference type="EMBL" id="KAH0879669.1"/>
    </source>
</evidence>
<dbReference type="InterPro" id="IPR009091">
    <property type="entry name" value="RCC1/BLIP-II"/>
</dbReference>
<name>A0ABQ7ZHN3_BRANA</name>
<comment type="caution">
    <text evidence="1">The sequence shown here is derived from an EMBL/GenBank/DDBJ whole genome shotgun (WGS) entry which is preliminary data.</text>
</comment>
<gene>
    <name evidence="1" type="ORF">HID58_067063</name>
</gene>
<evidence type="ECO:0000313" key="2">
    <source>
        <dbReference type="Proteomes" id="UP000824890"/>
    </source>
</evidence>
<sequence>EKEYGKCREEPLKDEMGRDIVIPKLFTQRWEALGTTPHHLSQSEASMISLEFVDIDAGGLHSTTLTGKGEILKRGWRRGEHGRLELGDNDQISKIVPQKLNHIPDQDIIQFVKP</sequence>
<dbReference type="Proteomes" id="UP000824890">
    <property type="component" value="Unassembled WGS sequence"/>
</dbReference>
<accession>A0ABQ7ZHN3</accession>
<keyword evidence="2" id="KW-1185">Reference proteome</keyword>
<feature type="non-terminal residue" evidence="1">
    <location>
        <position position="1"/>
    </location>
</feature>
<dbReference type="EMBL" id="JAGKQM010000015">
    <property type="protein sequence ID" value="KAH0879669.1"/>
    <property type="molecule type" value="Genomic_DNA"/>
</dbReference>
<organism evidence="1 2">
    <name type="scientific">Brassica napus</name>
    <name type="common">Rape</name>
    <dbReference type="NCBI Taxonomy" id="3708"/>
    <lineage>
        <taxon>Eukaryota</taxon>
        <taxon>Viridiplantae</taxon>
        <taxon>Streptophyta</taxon>
        <taxon>Embryophyta</taxon>
        <taxon>Tracheophyta</taxon>
        <taxon>Spermatophyta</taxon>
        <taxon>Magnoliopsida</taxon>
        <taxon>eudicotyledons</taxon>
        <taxon>Gunneridae</taxon>
        <taxon>Pentapetalae</taxon>
        <taxon>rosids</taxon>
        <taxon>malvids</taxon>
        <taxon>Brassicales</taxon>
        <taxon>Brassicaceae</taxon>
        <taxon>Brassiceae</taxon>
        <taxon>Brassica</taxon>
    </lineage>
</organism>
<dbReference type="SUPFAM" id="SSF50985">
    <property type="entry name" value="RCC1/BLIP-II"/>
    <property type="match status" value="1"/>
</dbReference>